<keyword evidence="3" id="KW-1185">Reference proteome</keyword>
<reference evidence="2" key="1">
    <citation type="submission" date="2021-01" db="UniProtKB">
        <authorList>
            <consortium name="EnsemblMetazoa"/>
        </authorList>
    </citation>
    <scope>IDENTIFICATION</scope>
</reference>
<dbReference type="RefSeq" id="XP_066936811.1">
    <property type="nucleotide sequence ID" value="XM_067080710.1"/>
</dbReference>
<organism evidence="2 3">
    <name type="scientific">Clytia hemisphaerica</name>
    <dbReference type="NCBI Taxonomy" id="252671"/>
    <lineage>
        <taxon>Eukaryota</taxon>
        <taxon>Metazoa</taxon>
        <taxon>Cnidaria</taxon>
        <taxon>Hydrozoa</taxon>
        <taxon>Hydroidolina</taxon>
        <taxon>Leptothecata</taxon>
        <taxon>Obeliida</taxon>
        <taxon>Clytiidae</taxon>
        <taxon>Clytia</taxon>
    </lineage>
</organism>
<dbReference type="InterPro" id="IPR046496">
    <property type="entry name" value="DUF6589"/>
</dbReference>
<protein>
    <recommendedName>
        <fullName evidence="1">DUF6589 domain-containing protein</fullName>
    </recommendedName>
</protein>
<evidence type="ECO:0000313" key="2">
    <source>
        <dbReference type="EnsemblMetazoa" id="CLYHEMP020745.1"/>
    </source>
</evidence>
<sequence>MAVLERVHSSQDLRTADYYKQMDVLPGPKTQKALFDDYTILFGRIIVKYLPAFDIFKKCFQKHIEHAFTKEMSKKSEVESLGLLFKCETKTSEMIQILENLQENYVPKSEKDEKGLCDTFVDIPFGGDQLTEERAVNSQKARLDGENDLEKLKGLSPKFEDWHAKKCLYEVKDGVFRDKGSGNEAGTTAWALNFLHKTNAKPGPDKAFNHYKDFTDVELDAQVTSCAMKYFNMTKIEDNPIPADISISSSGDVKSEWIYDQVRCIIRRFTVTYTSQYNGNKDCIQSYHKALLTYNIMLRNINDSIREGDGERLLNCYKYALLFYKCFGRNKYSYSILKMIYRMKLQPSHAFRLIWGRFINTTGIKGRNISLDLHLEHLNHFLKELLGSLRGNLSEKNADRKSKAVNNTKYLIENLEKNYGIASIYRSARRGDFSKDVIRLAVEYDNINIWGNIPKRSYESYPEFQENLLNKMDKGNFVSWLAKKKREFEVLYN</sequence>
<dbReference type="AlphaFoldDB" id="A0A7M5XBK4"/>
<proteinExistence type="predicted"/>
<evidence type="ECO:0000259" key="1">
    <source>
        <dbReference type="Pfam" id="PF20231"/>
    </source>
</evidence>
<accession>A0A7M5XBK4</accession>
<dbReference type="GeneID" id="136824738"/>
<dbReference type="EnsemblMetazoa" id="CLYHEMT020745.1">
    <property type="protein sequence ID" value="CLYHEMP020745.1"/>
    <property type="gene ID" value="CLYHEMG020745"/>
</dbReference>
<name>A0A7M5XBK4_9CNID</name>
<dbReference type="OrthoDB" id="5966447at2759"/>
<dbReference type="Proteomes" id="UP000594262">
    <property type="component" value="Unplaced"/>
</dbReference>
<feature type="domain" description="DUF6589" evidence="1">
    <location>
        <begin position="16"/>
        <end position="423"/>
    </location>
</feature>
<dbReference type="Pfam" id="PF20231">
    <property type="entry name" value="DUF6589"/>
    <property type="match status" value="1"/>
</dbReference>
<evidence type="ECO:0000313" key="3">
    <source>
        <dbReference type="Proteomes" id="UP000594262"/>
    </source>
</evidence>